<organism evidence="2 3">
    <name type="scientific">Mucilaginibacter dorajii</name>
    <dbReference type="NCBI Taxonomy" id="692994"/>
    <lineage>
        <taxon>Bacteria</taxon>
        <taxon>Pseudomonadati</taxon>
        <taxon>Bacteroidota</taxon>
        <taxon>Sphingobacteriia</taxon>
        <taxon>Sphingobacteriales</taxon>
        <taxon>Sphingobacteriaceae</taxon>
        <taxon>Mucilaginibacter</taxon>
    </lineage>
</organism>
<gene>
    <name evidence="2" type="ORF">GCM10022210_30850</name>
</gene>
<dbReference type="EMBL" id="BAAAZC010000022">
    <property type="protein sequence ID" value="GAA3977854.1"/>
    <property type="molecule type" value="Genomic_DNA"/>
</dbReference>
<evidence type="ECO:0000313" key="2">
    <source>
        <dbReference type="EMBL" id="GAA3977854.1"/>
    </source>
</evidence>
<proteinExistence type="predicted"/>
<dbReference type="Proteomes" id="UP001500742">
    <property type="component" value="Unassembled WGS sequence"/>
</dbReference>
<reference evidence="3" key="1">
    <citation type="journal article" date="2019" name="Int. J. Syst. Evol. Microbiol.">
        <title>The Global Catalogue of Microorganisms (GCM) 10K type strain sequencing project: providing services to taxonomists for standard genome sequencing and annotation.</title>
        <authorList>
            <consortium name="The Broad Institute Genomics Platform"/>
            <consortium name="The Broad Institute Genome Sequencing Center for Infectious Disease"/>
            <person name="Wu L."/>
            <person name="Ma J."/>
        </authorList>
    </citation>
    <scope>NUCLEOTIDE SEQUENCE [LARGE SCALE GENOMIC DNA]</scope>
    <source>
        <strain evidence="3">JCM 16601</strain>
    </source>
</reference>
<keyword evidence="3" id="KW-1185">Reference proteome</keyword>
<evidence type="ECO:0000256" key="1">
    <source>
        <dbReference type="SAM" id="SignalP"/>
    </source>
</evidence>
<comment type="caution">
    <text evidence="2">The sequence shown here is derived from an EMBL/GenBank/DDBJ whole genome shotgun (WGS) entry which is preliminary data.</text>
</comment>
<dbReference type="RefSeq" id="WP_259097001.1">
    <property type="nucleotide sequence ID" value="NZ_BAAAZC010000022.1"/>
</dbReference>
<evidence type="ECO:0000313" key="3">
    <source>
        <dbReference type="Proteomes" id="UP001500742"/>
    </source>
</evidence>
<feature type="signal peptide" evidence="1">
    <location>
        <begin position="1"/>
        <end position="22"/>
    </location>
</feature>
<feature type="chain" id="PRO_5047083868" description="DUF4907 domain-containing protein" evidence="1">
    <location>
        <begin position="23"/>
        <end position="101"/>
    </location>
</feature>
<evidence type="ECO:0008006" key="4">
    <source>
        <dbReference type="Google" id="ProtNLM"/>
    </source>
</evidence>
<accession>A0ABP7Q7Q0</accession>
<sequence>MKKTILTLAIVCIAALSSIAQSKNIGTWVVESNLHQRDVQIIRFYDSTNQLIYSETIKAHLNVSKKKVQQKLNNVLEALVTNGKPANDSNMIAASFRIKQY</sequence>
<protein>
    <recommendedName>
        <fullName evidence="4">DUF4907 domain-containing protein</fullName>
    </recommendedName>
</protein>
<name>A0ABP7Q7Q0_9SPHI</name>
<keyword evidence="1" id="KW-0732">Signal</keyword>